<dbReference type="AlphaFoldDB" id="A0A1I4YPG9"/>
<accession>A0A1I4YPG9</accession>
<proteinExistence type="predicted"/>
<evidence type="ECO:0000313" key="2">
    <source>
        <dbReference type="EMBL" id="SFN39510.1"/>
    </source>
</evidence>
<dbReference type="OrthoDB" id="9806233at2"/>
<dbReference type="Gene3D" id="2.60.120.560">
    <property type="entry name" value="Exo-inulinase, domain 1"/>
    <property type="match status" value="1"/>
</dbReference>
<dbReference type="InterPro" id="IPR010496">
    <property type="entry name" value="AL/BT2_dom"/>
</dbReference>
<reference evidence="2 3" key="1">
    <citation type="submission" date="2016-10" db="EMBL/GenBank/DDBJ databases">
        <authorList>
            <person name="de Groot N.N."/>
        </authorList>
    </citation>
    <scope>NUCLEOTIDE SEQUENCE [LARGE SCALE GENOMIC DNA]</scope>
    <source>
        <strain evidence="2 3">DSM 17794</strain>
    </source>
</reference>
<name>A0A1I4YPG9_9FLAO</name>
<dbReference type="GO" id="GO:0016787">
    <property type="term" value="F:hydrolase activity"/>
    <property type="evidence" value="ECO:0007669"/>
    <property type="project" value="InterPro"/>
</dbReference>
<evidence type="ECO:0000259" key="1">
    <source>
        <dbReference type="Pfam" id="PF06439"/>
    </source>
</evidence>
<organism evidence="2 3">
    <name type="scientific">Salegentibacter flavus</name>
    <dbReference type="NCBI Taxonomy" id="287099"/>
    <lineage>
        <taxon>Bacteria</taxon>
        <taxon>Pseudomonadati</taxon>
        <taxon>Bacteroidota</taxon>
        <taxon>Flavobacteriia</taxon>
        <taxon>Flavobacteriales</taxon>
        <taxon>Flavobacteriaceae</taxon>
        <taxon>Salegentibacter</taxon>
    </lineage>
</organism>
<sequence length="248" mass="28160">MKKISFALITTALLMVGCKDNSKNEENTVSEPDITMNEDQEKEWEELFNGNDLEGWKAFNSDSISNQWKAEEGTIAFSPAEGERQGTENLVTEEQYENFELSLEWKISEGGNSGIMWGVQEDFSEPYLTGPEIQVLDNEGHPDAKNGPIRQAGALYDMVPPSEDVTKPAGEWNTTVIRINHEENKGSVEMNGTLVTEFALHGEEWDEMVNNSKFKEWEDFGKTHKGHIALQDHGDKVWYRNIKIKELD</sequence>
<gene>
    <name evidence="2" type="ORF">SAMN05660413_00876</name>
</gene>
<protein>
    <recommendedName>
        <fullName evidence="1">3-keto-alpha-glucoside-1,2-lyase/3-keto-2-hydroxy-glucal hydratase domain-containing protein</fullName>
    </recommendedName>
</protein>
<dbReference type="PROSITE" id="PS51257">
    <property type="entry name" value="PROKAR_LIPOPROTEIN"/>
    <property type="match status" value="1"/>
</dbReference>
<evidence type="ECO:0000313" key="3">
    <source>
        <dbReference type="Proteomes" id="UP000199153"/>
    </source>
</evidence>
<keyword evidence="3" id="KW-1185">Reference proteome</keyword>
<dbReference type="EMBL" id="FOVL01000003">
    <property type="protein sequence ID" value="SFN39510.1"/>
    <property type="molecule type" value="Genomic_DNA"/>
</dbReference>
<dbReference type="RefSeq" id="WP_093406333.1">
    <property type="nucleotide sequence ID" value="NZ_FOVL01000003.1"/>
</dbReference>
<dbReference type="Pfam" id="PF06439">
    <property type="entry name" value="3keto-disac_hyd"/>
    <property type="match status" value="1"/>
</dbReference>
<dbReference type="STRING" id="287099.SAMN05660413_00876"/>
<feature type="domain" description="3-keto-alpha-glucoside-1,2-lyase/3-keto-2-hydroxy-glucal hydratase" evidence="1">
    <location>
        <begin position="43"/>
        <end position="245"/>
    </location>
</feature>
<dbReference type="Proteomes" id="UP000199153">
    <property type="component" value="Unassembled WGS sequence"/>
</dbReference>